<gene>
    <name evidence="5" type="ORF">TSA66_16775</name>
</gene>
<dbReference type="InterPro" id="IPR039422">
    <property type="entry name" value="MarR/SlyA-like"/>
</dbReference>
<evidence type="ECO:0000256" key="1">
    <source>
        <dbReference type="ARBA" id="ARBA00023015"/>
    </source>
</evidence>
<keyword evidence="3" id="KW-0804">Transcription</keyword>
<protein>
    <recommendedName>
        <fullName evidence="4">HTH marR-type domain-containing protein</fullName>
    </recommendedName>
</protein>
<dbReference type="SMART" id="SM00347">
    <property type="entry name" value="HTH_MARR"/>
    <property type="match status" value="1"/>
</dbReference>
<keyword evidence="6" id="KW-1185">Reference proteome</keyword>
<dbReference type="STRING" id="709839.TSA66_16775"/>
<name>A0A0C1YSY8_9BURK</name>
<dbReference type="PANTHER" id="PTHR33164:SF64">
    <property type="entry name" value="TRANSCRIPTIONAL REGULATOR SLYA"/>
    <property type="match status" value="1"/>
</dbReference>
<organism evidence="5 6">
    <name type="scientific">Noviherbaspirillum autotrophicum</name>
    <dbReference type="NCBI Taxonomy" id="709839"/>
    <lineage>
        <taxon>Bacteria</taxon>
        <taxon>Pseudomonadati</taxon>
        <taxon>Pseudomonadota</taxon>
        <taxon>Betaproteobacteria</taxon>
        <taxon>Burkholderiales</taxon>
        <taxon>Oxalobacteraceae</taxon>
        <taxon>Noviherbaspirillum</taxon>
    </lineage>
</organism>
<accession>A0A0C1YSY8</accession>
<dbReference type="InterPro" id="IPR036388">
    <property type="entry name" value="WH-like_DNA-bd_sf"/>
</dbReference>
<evidence type="ECO:0000313" key="6">
    <source>
        <dbReference type="Proteomes" id="UP000031572"/>
    </source>
</evidence>
<keyword evidence="1" id="KW-0805">Transcription regulation</keyword>
<proteinExistence type="predicted"/>
<dbReference type="GO" id="GO:0003700">
    <property type="term" value="F:DNA-binding transcription factor activity"/>
    <property type="evidence" value="ECO:0007669"/>
    <property type="project" value="InterPro"/>
</dbReference>
<comment type="caution">
    <text evidence="5">The sequence shown here is derived from an EMBL/GenBank/DDBJ whole genome shotgun (WGS) entry which is preliminary data.</text>
</comment>
<dbReference type="PANTHER" id="PTHR33164">
    <property type="entry name" value="TRANSCRIPTIONAL REGULATOR, MARR FAMILY"/>
    <property type="match status" value="1"/>
</dbReference>
<evidence type="ECO:0000313" key="5">
    <source>
        <dbReference type="EMBL" id="KIF83802.1"/>
    </source>
</evidence>
<sequence length="140" mass="15782">MQEQFGLAIGEIGRSWRYKLDQRLKPLGLSQSKWRTLLYISRTRDGLTQTDLAHMLGIEAPTVTRLVKQLEDGGWVLRRALPGDARCKIVHLTPKTKRTMRRIDAEVAQLRAETIGRLTLKQAAAGLAALQALQRLLDNV</sequence>
<dbReference type="GO" id="GO:0003677">
    <property type="term" value="F:DNA binding"/>
    <property type="evidence" value="ECO:0007669"/>
    <property type="project" value="UniProtKB-KW"/>
</dbReference>
<dbReference type="AlphaFoldDB" id="A0A0C1YSY8"/>
<dbReference type="InterPro" id="IPR000835">
    <property type="entry name" value="HTH_MarR-typ"/>
</dbReference>
<dbReference type="SUPFAM" id="SSF46785">
    <property type="entry name" value="Winged helix' DNA-binding domain"/>
    <property type="match status" value="1"/>
</dbReference>
<dbReference type="Pfam" id="PF12802">
    <property type="entry name" value="MarR_2"/>
    <property type="match status" value="1"/>
</dbReference>
<keyword evidence="2" id="KW-0238">DNA-binding</keyword>
<dbReference type="InterPro" id="IPR036390">
    <property type="entry name" value="WH_DNA-bd_sf"/>
</dbReference>
<dbReference type="Proteomes" id="UP000031572">
    <property type="component" value="Unassembled WGS sequence"/>
</dbReference>
<reference evidence="5 6" key="1">
    <citation type="submission" date="2014-12" db="EMBL/GenBank/DDBJ databases">
        <title>Denitrispirillum autotrophicum gen. nov., sp. nov., Denitrifying, Facultatively Autotrophic Bacteria Isolated from Rice Paddy Soil.</title>
        <authorList>
            <person name="Ishii S."/>
            <person name="Ashida N."/>
            <person name="Ohno H."/>
            <person name="Otsuka S."/>
            <person name="Yokota A."/>
            <person name="Senoo K."/>
        </authorList>
    </citation>
    <scope>NUCLEOTIDE SEQUENCE [LARGE SCALE GENOMIC DNA]</scope>
    <source>
        <strain evidence="5 6">TSA66</strain>
    </source>
</reference>
<dbReference type="Gene3D" id="1.10.10.10">
    <property type="entry name" value="Winged helix-like DNA-binding domain superfamily/Winged helix DNA-binding domain"/>
    <property type="match status" value="1"/>
</dbReference>
<dbReference type="PROSITE" id="PS50995">
    <property type="entry name" value="HTH_MARR_2"/>
    <property type="match status" value="1"/>
</dbReference>
<feature type="domain" description="HTH marR-type" evidence="4">
    <location>
        <begin position="2"/>
        <end position="140"/>
    </location>
</feature>
<dbReference type="EMBL" id="JWJG01000028">
    <property type="protein sequence ID" value="KIF83802.1"/>
    <property type="molecule type" value="Genomic_DNA"/>
</dbReference>
<evidence type="ECO:0000256" key="3">
    <source>
        <dbReference type="ARBA" id="ARBA00023163"/>
    </source>
</evidence>
<dbReference type="PRINTS" id="PR00598">
    <property type="entry name" value="HTHMARR"/>
</dbReference>
<evidence type="ECO:0000256" key="2">
    <source>
        <dbReference type="ARBA" id="ARBA00023125"/>
    </source>
</evidence>
<evidence type="ECO:0000259" key="4">
    <source>
        <dbReference type="PROSITE" id="PS50995"/>
    </source>
</evidence>
<dbReference type="GO" id="GO:0006950">
    <property type="term" value="P:response to stress"/>
    <property type="evidence" value="ECO:0007669"/>
    <property type="project" value="TreeGrafter"/>
</dbReference>